<proteinExistence type="predicted"/>
<evidence type="ECO:0000313" key="1">
    <source>
        <dbReference type="EMBL" id="KEQ26191.1"/>
    </source>
</evidence>
<name>A0A081P668_9BACL</name>
<protein>
    <submittedName>
        <fullName evidence="1">Heme biosynthesis protein HemY</fullName>
    </submittedName>
</protein>
<accession>A0A081P668</accession>
<dbReference type="eggNOG" id="COG0316">
    <property type="taxonomic scope" value="Bacteria"/>
</dbReference>
<keyword evidence="2" id="KW-1185">Reference proteome</keyword>
<reference evidence="1 2" key="1">
    <citation type="submission" date="2014-06" db="EMBL/GenBank/DDBJ databases">
        <title>Draft genome sequence of Paenibacillus sp. MSt1.</title>
        <authorList>
            <person name="Aw Y.K."/>
            <person name="Ong K.S."/>
            <person name="Gan H.M."/>
            <person name="Lee S.M."/>
        </authorList>
    </citation>
    <scope>NUCLEOTIDE SEQUENCE [LARGE SCALE GENOMIC DNA]</scope>
    <source>
        <strain evidence="1 2">MSt1</strain>
    </source>
</reference>
<organism evidence="1 2">
    <name type="scientific">Paenibacillus tyrfis</name>
    <dbReference type="NCBI Taxonomy" id="1501230"/>
    <lineage>
        <taxon>Bacteria</taxon>
        <taxon>Bacillati</taxon>
        <taxon>Bacillota</taxon>
        <taxon>Bacilli</taxon>
        <taxon>Bacillales</taxon>
        <taxon>Paenibacillaceae</taxon>
        <taxon>Paenibacillus</taxon>
    </lineage>
</organism>
<dbReference type="RefSeq" id="WP_010491539.1">
    <property type="nucleotide sequence ID" value="NZ_BSDJ01000004.1"/>
</dbReference>
<dbReference type="OrthoDB" id="2616722at2"/>
<dbReference type="Proteomes" id="UP000028123">
    <property type="component" value="Unassembled WGS sequence"/>
</dbReference>
<gene>
    <name evidence="1" type="ORF">ET33_34545</name>
</gene>
<dbReference type="InterPro" id="IPR035903">
    <property type="entry name" value="HesB-like_dom_sf"/>
</dbReference>
<dbReference type="SUPFAM" id="SSF89360">
    <property type="entry name" value="HesB-like domain"/>
    <property type="match status" value="1"/>
</dbReference>
<dbReference type="AlphaFoldDB" id="A0A081P668"/>
<comment type="caution">
    <text evidence="1">The sequence shown here is derived from an EMBL/GenBank/DDBJ whole genome shotgun (WGS) entry which is preliminary data.</text>
</comment>
<dbReference type="Gene3D" id="2.60.300.12">
    <property type="entry name" value="HesB-like domain"/>
    <property type="match status" value="1"/>
</dbReference>
<sequence>MKCKISRNAAKVLLAEMEQEENKELKLRVYVTHKHGDHAHYGLGMDTPTENDVVVTTDSGIDVILQKDEPLLDGVRVDYFYLPEEGFAVTNPSKGNHGDH</sequence>
<evidence type="ECO:0000313" key="2">
    <source>
        <dbReference type="Proteomes" id="UP000028123"/>
    </source>
</evidence>
<dbReference type="EMBL" id="JNVM01000007">
    <property type="protein sequence ID" value="KEQ26191.1"/>
    <property type="molecule type" value="Genomic_DNA"/>
</dbReference>